<evidence type="ECO:0000313" key="2">
    <source>
        <dbReference type="Proteomes" id="UP001063166"/>
    </source>
</evidence>
<protein>
    <submittedName>
        <fullName evidence="1">Uncharacterized protein</fullName>
    </submittedName>
</protein>
<dbReference type="Proteomes" id="UP001063166">
    <property type="component" value="Unassembled WGS sequence"/>
</dbReference>
<reference evidence="1" key="1">
    <citation type="submission" date="2022-07" db="EMBL/GenBank/DDBJ databases">
        <title>The genome of Lyophyllum shimeji provides insight into the initial evolution of ectomycorrhizal fungal genome.</title>
        <authorList>
            <person name="Kobayashi Y."/>
            <person name="Shibata T."/>
            <person name="Hirakawa H."/>
            <person name="Shigenobu S."/>
            <person name="Nishiyama T."/>
            <person name="Yamada A."/>
            <person name="Hasebe M."/>
            <person name="Kawaguchi M."/>
        </authorList>
    </citation>
    <scope>NUCLEOTIDE SEQUENCE</scope>
    <source>
        <strain evidence="1">AT787</strain>
    </source>
</reference>
<evidence type="ECO:0000313" key="1">
    <source>
        <dbReference type="EMBL" id="GLB45553.1"/>
    </source>
</evidence>
<accession>A0A9P3Q0T2</accession>
<gene>
    <name evidence="1" type="ORF">LshimejAT787_2400110</name>
</gene>
<proteinExistence type="predicted"/>
<organism evidence="1 2">
    <name type="scientific">Lyophyllum shimeji</name>
    <name type="common">Hon-shimeji</name>
    <name type="synonym">Tricholoma shimeji</name>
    <dbReference type="NCBI Taxonomy" id="47721"/>
    <lineage>
        <taxon>Eukaryota</taxon>
        <taxon>Fungi</taxon>
        <taxon>Dikarya</taxon>
        <taxon>Basidiomycota</taxon>
        <taxon>Agaricomycotina</taxon>
        <taxon>Agaricomycetes</taxon>
        <taxon>Agaricomycetidae</taxon>
        <taxon>Agaricales</taxon>
        <taxon>Tricholomatineae</taxon>
        <taxon>Lyophyllaceae</taxon>
        <taxon>Lyophyllum</taxon>
    </lineage>
</organism>
<dbReference type="AlphaFoldDB" id="A0A9P3Q0T2"/>
<keyword evidence="2" id="KW-1185">Reference proteome</keyword>
<sequence>MYASPLHESHRALRRICSLESRPFECRRIAGFLHNADTPLLSLLQIPLWSDAHIHDFGIPTLDDLPGPRYHPPLHMAWTPSNKHGAGYKYVFALRLLCTDTHLLSVLWSTRNLSCTPSIGERTNPGHVTIFMRVCAVGGVLRTSPCMPSPR</sequence>
<comment type="caution">
    <text evidence="1">The sequence shown here is derived from an EMBL/GenBank/DDBJ whole genome shotgun (WGS) entry which is preliminary data.</text>
</comment>
<dbReference type="EMBL" id="BRPK01000024">
    <property type="protein sequence ID" value="GLB45553.1"/>
    <property type="molecule type" value="Genomic_DNA"/>
</dbReference>
<name>A0A9P3Q0T2_LYOSH</name>